<dbReference type="AlphaFoldDB" id="A0A0A9A7R3"/>
<accession>A0A0A9A7R3</accession>
<evidence type="ECO:0000256" key="1">
    <source>
        <dbReference type="SAM" id="MobiDB-lite"/>
    </source>
</evidence>
<proteinExistence type="predicted"/>
<organism evidence="2">
    <name type="scientific">Arundo donax</name>
    <name type="common">Giant reed</name>
    <name type="synonym">Donax arundinaceus</name>
    <dbReference type="NCBI Taxonomy" id="35708"/>
    <lineage>
        <taxon>Eukaryota</taxon>
        <taxon>Viridiplantae</taxon>
        <taxon>Streptophyta</taxon>
        <taxon>Embryophyta</taxon>
        <taxon>Tracheophyta</taxon>
        <taxon>Spermatophyta</taxon>
        <taxon>Magnoliopsida</taxon>
        <taxon>Liliopsida</taxon>
        <taxon>Poales</taxon>
        <taxon>Poaceae</taxon>
        <taxon>PACMAD clade</taxon>
        <taxon>Arundinoideae</taxon>
        <taxon>Arundineae</taxon>
        <taxon>Arundo</taxon>
    </lineage>
</organism>
<feature type="region of interest" description="Disordered" evidence="1">
    <location>
        <begin position="1"/>
        <end position="31"/>
    </location>
</feature>
<reference evidence="2" key="2">
    <citation type="journal article" date="2015" name="Data Brief">
        <title>Shoot transcriptome of the giant reed, Arundo donax.</title>
        <authorList>
            <person name="Barrero R.A."/>
            <person name="Guerrero F.D."/>
            <person name="Moolhuijzen P."/>
            <person name="Goolsby J.A."/>
            <person name="Tidwell J."/>
            <person name="Bellgard S.E."/>
            <person name="Bellgard M.I."/>
        </authorList>
    </citation>
    <scope>NUCLEOTIDE SEQUENCE</scope>
    <source>
        <tissue evidence="2">Shoot tissue taken approximately 20 cm above the soil surface</tissue>
    </source>
</reference>
<evidence type="ECO:0000313" key="2">
    <source>
        <dbReference type="EMBL" id="JAD47091.1"/>
    </source>
</evidence>
<reference evidence="2" key="1">
    <citation type="submission" date="2014-09" db="EMBL/GenBank/DDBJ databases">
        <authorList>
            <person name="Magalhaes I.L.F."/>
            <person name="Oliveira U."/>
            <person name="Santos F.R."/>
            <person name="Vidigal T.H.D.A."/>
            <person name="Brescovit A.D."/>
            <person name="Santos A.J."/>
        </authorList>
    </citation>
    <scope>NUCLEOTIDE SEQUENCE</scope>
    <source>
        <tissue evidence="2">Shoot tissue taken approximately 20 cm above the soil surface</tissue>
    </source>
</reference>
<sequence length="31" mass="3308">MLSMKNSRVCRLRTVTAPGSPKDASTVNSTV</sequence>
<name>A0A0A9A7R3_ARUDO</name>
<dbReference type="EMBL" id="GBRH01250804">
    <property type="protein sequence ID" value="JAD47091.1"/>
    <property type="molecule type" value="Transcribed_RNA"/>
</dbReference>
<protein>
    <submittedName>
        <fullName evidence="2">Uncharacterized protein</fullName>
    </submittedName>
</protein>